<dbReference type="EMBL" id="JACGWJ010000021">
    <property type="protein sequence ID" value="KAL0336139.1"/>
    <property type="molecule type" value="Genomic_DNA"/>
</dbReference>
<accession>A0AAW2MXN1</accession>
<dbReference type="FunFam" id="3.30.420.40:FF:000442">
    <property type="entry name" value="Pantothenate kinase 1"/>
    <property type="match status" value="1"/>
</dbReference>
<organism evidence="1">
    <name type="scientific">Sesamum radiatum</name>
    <name type="common">Black benniseed</name>
    <dbReference type="NCBI Taxonomy" id="300843"/>
    <lineage>
        <taxon>Eukaryota</taxon>
        <taxon>Viridiplantae</taxon>
        <taxon>Streptophyta</taxon>
        <taxon>Embryophyta</taxon>
        <taxon>Tracheophyta</taxon>
        <taxon>Spermatophyta</taxon>
        <taxon>Magnoliopsida</taxon>
        <taxon>eudicotyledons</taxon>
        <taxon>Gunneridae</taxon>
        <taxon>Pentapetalae</taxon>
        <taxon>asterids</taxon>
        <taxon>lamiids</taxon>
        <taxon>Lamiales</taxon>
        <taxon>Pedaliaceae</taxon>
        <taxon>Sesamum</taxon>
    </lineage>
</organism>
<dbReference type="Gene3D" id="3.30.420.40">
    <property type="match status" value="1"/>
</dbReference>
<dbReference type="GO" id="GO:0004594">
    <property type="term" value="F:pantothenate kinase activity"/>
    <property type="evidence" value="ECO:0007669"/>
    <property type="project" value="TreeGrafter"/>
</dbReference>
<dbReference type="InterPro" id="IPR043129">
    <property type="entry name" value="ATPase_NBD"/>
</dbReference>
<dbReference type="PANTHER" id="PTHR12280">
    <property type="entry name" value="PANTOTHENATE KINASE"/>
    <property type="match status" value="1"/>
</dbReference>
<comment type="caution">
    <text evidence="1">The sequence shown here is derived from an EMBL/GenBank/DDBJ whole genome shotgun (WGS) entry which is preliminary data.</text>
</comment>
<keyword evidence="1" id="KW-0418">Kinase</keyword>
<dbReference type="GO" id="GO:0015937">
    <property type="term" value="P:coenzyme A biosynthetic process"/>
    <property type="evidence" value="ECO:0007669"/>
    <property type="project" value="InterPro"/>
</dbReference>
<dbReference type="SUPFAM" id="SSF53067">
    <property type="entry name" value="Actin-like ATPase domain"/>
    <property type="match status" value="2"/>
</dbReference>
<dbReference type="InterPro" id="IPR004567">
    <property type="entry name" value="Type_II_PanK"/>
</dbReference>
<dbReference type="FunFam" id="3.30.420.510:FF:000003">
    <property type="entry name" value="Pantothenate kinase 2"/>
    <property type="match status" value="1"/>
</dbReference>
<protein>
    <submittedName>
        <fullName evidence="1">Pantothenate kinase</fullName>
    </submittedName>
</protein>
<reference evidence="1" key="2">
    <citation type="journal article" date="2024" name="Plant">
        <title>Genomic evolution and insights into agronomic trait innovations of Sesamum species.</title>
        <authorList>
            <person name="Miao H."/>
            <person name="Wang L."/>
            <person name="Qu L."/>
            <person name="Liu H."/>
            <person name="Sun Y."/>
            <person name="Le M."/>
            <person name="Wang Q."/>
            <person name="Wei S."/>
            <person name="Zheng Y."/>
            <person name="Lin W."/>
            <person name="Duan Y."/>
            <person name="Cao H."/>
            <person name="Xiong S."/>
            <person name="Wang X."/>
            <person name="Wei L."/>
            <person name="Li C."/>
            <person name="Ma Q."/>
            <person name="Ju M."/>
            <person name="Zhao R."/>
            <person name="Li G."/>
            <person name="Mu C."/>
            <person name="Tian Q."/>
            <person name="Mei H."/>
            <person name="Zhang T."/>
            <person name="Gao T."/>
            <person name="Zhang H."/>
        </authorList>
    </citation>
    <scope>NUCLEOTIDE SEQUENCE</scope>
    <source>
        <strain evidence="1">G02</strain>
    </source>
</reference>
<keyword evidence="1" id="KW-0808">Transferase</keyword>
<name>A0AAW2MXN1_SESRA</name>
<dbReference type="AlphaFoldDB" id="A0AAW2MXN1"/>
<dbReference type="PANTHER" id="PTHR12280:SF34">
    <property type="entry name" value="PANTOTHENATE KINASE 1"/>
    <property type="match status" value="1"/>
</dbReference>
<reference evidence="1" key="1">
    <citation type="submission" date="2020-06" db="EMBL/GenBank/DDBJ databases">
        <authorList>
            <person name="Li T."/>
            <person name="Hu X."/>
            <person name="Zhang T."/>
            <person name="Song X."/>
            <person name="Zhang H."/>
            <person name="Dai N."/>
            <person name="Sheng W."/>
            <person name="Hou X."/>
            <person name="Wei L."/>
        </authorList>
    </citation>
    <scope>NUCLEOTIDE SEQUENCE</scope>
    <source>
        <strain evidence="1">G02</strain>
        <tissue evidence="1">Leaf</tissue>
    </source>
</reference>
<proteinExistence type="predicted"/>
<evidence type="ECO:0000313" key="1">
    <source>
        <dbReference type="EMBL" id="KAL0336139.1"/>
    </source>
</evidence>
<dbReference type="GO" id="GO:0005634">
    <property type="term" value="C:nucleus"/>
    <property type="evidence" value="ECO:0007669"/>
    <property type="project" value="TreeGrafter"/>
</dbReference>
<sequence length="289" mass="31832">MAGDGIQVAKLEEKELKLSEDEVSHLALDIGGSLIKMVYFSSSSSCSSDDQENGFIRDGTNGSSGNLEYRVLSGRLHFLKFETSKISECIEFISSKRLQHYGDQGNEAPAGDEQIVKATGGGAFKFADLFKEKLGIILDKVDEMSSLVAGANFLLKVDGDNEFERVSGTSVGGGTFWGLGKLLTKCKSFDELLELSHQGNNRVIDMLVGDIYGERVIQSFGKAVSENKELEDYRTEDVARSLLRMISNNIGQIAYLNALRFGLKRIFFGGFFIRGHEYTMDTISVAVHF</sequence>
<feature type="non-terminal residue" evidence="1">
    <location>
        <position position="289"/>
    </location>
</feature>
<gene>
    <name evidence="1" type="ORF">Sradi_4825800</name>
</gene>
<dbReference type="GO" id="GO:0005829">
    <property type="term" value="C:cytosol"/>
    <property type="evidence" value="ECO:0007669"/>
    <property type="project" value="TreeGrafter"/>
</dbReference>
<dbReference type="GO" id="GO:0005524">
    <property type="term" value="F:ATP binding"/>
    <property type="evidence" value="ECO:0007669"/>
    <property type="project" value="InterPro"/>
</dbReference>
<dbReference type="Pfam" id="PF03630">
    <property type="entry name" value="Fumble"/>
    <property type="match status" value="1"/>
</dbReference>